<dbReference type="VEuPathDB" id="TriTrypDB:LpyrH10_03_0420"/>
<feature type="compositionally biased region" description="Basic and acidic residues" evidence="1">
    <location>
        <begin position="480"/>
        <end position="496"/>
    </location>
</feature>
<sequence>MADALLATVRRYELRSGHYAGDVEEEEREESGSATSEESYISEGEGAPDLVVEASPFQGDGSDGRMTKEDVDASFFSDYEAEARSKAIAIAPLTPPPPPPPPPLKKSSLAKRTNGGTDPLPHGEKREVEEEELHDGDAFYDAEYASSLGEQKKRRGSSPSPTPEAAVQWKQGKVLTTSSAHHNGRANSWLDPLRSLSSPPLDVDVDHDQFGRLLLRAPHGLSDSPRRGSDSSPSAPRSNTPRSYVGAPPAAVREGTAAPSPPFHPISSVDLPDQPSFVWGSHDSPRNAPVDVVKALSSTATAQHGGGAPASKGSRAPLPSPPPPPLQGHQANRRAASTADTQTAVVASTPPHKPPTAAVSWTDVPTSAETVVRALVPGLHPLPTAVVTDGSTGQKRVVRERAPRGVPLLLQCTEHADTPTRTIVIPSAAEEKASVGGDEDEETVSAGPHTSAYRETSGMSDLISSASRESPVRSAKKSVRKDLMRHTPERAVDCRRRSGRSKSPRVSFVDHLPSGADAASTPPQHDLPPSLHRLSPSSASSTDTEADAFAPPELVDFSVLTEAMGHSTQEDSVVLCGFSVESLPMSAGVVRADEESHPSRPCARAAQQPRLAHPPTASRRTLRTTDAPHADASSIVQPPREAYASYAAPHSRNQPEAGQANPYALQRPTPALVHGSARHDDRRLPWPSRELEYPPPAAEPIAAPATVRTTKEPLKVVDIYHTVDSVEEAVVGESADYEYTTSYAGPYNAMHSNPTDDTLGAMQTAATPTSENRYDPLQHRRQQREAVRQLLARQTDPQRHSTSRAQSDDDTEIEGDTAPQQLSSAAYVLQQERLREQRMAAETERLRLGLALDVCQAVRPYGRDLLLMFLLLVEESNASLRRHRQSSKTLKGSSDAFADTAPWTESRVRYEMCAEAVNCVLARHGVRSVRATRELCRRVVTWCGRNLQGSSRSFEASSASMDETLVEYTAFVSCVMEFAAQYRSNAS</sequence>
<feature type="compositionally biased region" description="Acidic residues" evidence="1">
    <location>
        <begin position="129"/>
        <end position="140"/>
    </location>
</feature>
<dbReference type="OrthoDB" id="264437at2759"/>
<feature type="region of interest" description="Disordered" evidence="1">
    <location>
        <begin position="589"/>
        <end position="639"/>
    </location>
</feature>
<dbReference type="RefSeq" id="XP_015662057.1">
    <property type="nucleotide sequence ID" value="XM_015798579.1"/>
</dbReference>
<feature type="region of interest" description="Disordered" evidence="1">
    <location>
        <begin position="789"/>
        <end position="822"/>
    </location>
</feature>
<feature type="region of interest" description="Disordered" evidence="1">
    <location>
        <begin position="430"/>
        <end position="549"/>
    </location>
</feature>
<dbReference type="OMA" id="NCVLERH"/>
<evidence type="ECO:0000313" key="2">
    <source>
        <dbReference type="EMBL" id="KPA83618.1"/>
    </source>
</evidence>
<comment type="caution">
    <text evidence="2">The sequence shown here is derived from an EMBL/GenBank/DDBJ whole genome shotgun (WGS) entry which is preliminary data.</text>
</comment>
<evidence type="ECO:0000313" key="3">
    <source>
        <dbReference type="Proteomes" id="UP000037923"/>
    </source>
</evidence>
<feature type="compositionally biased region" description="Basic and acidic residues" evidence="1">
    <location>
        <begin position="62"/>
        <end position="71"/>
    </location>
</feature>
<accession>A0A0N1J561</accession>
<feature type="compositionally biased region" description="Low complexity" evidence="1">
    <location>
        <begin position="190"/>
        <end position="202"/>
    </location>
</feature>
<dbReference type="EMBL" id="LGTL01000003">
    <property type="protein sequence ID" value="KPA83618.1"/>
    <property type="molecule type" value="Genomic_DNA"/>
</dbReference>
<keyword evidence="3" id="KW-1185">Reference proteome</keyword>
<protein>
    <submittedName>
        <fullName evidence="2">Uncharacterized protein</fullName>
    </submittedName>
</protein>
<proteinExistence type="predicted"/>
<dbReference type="Proteomes" id="UP000037923">
    <property type="component" value="Unassembled WGS sequence"/>
</dbReference>
<dbReference type="AlphaFoldDB" id="A0A0N1J561"/>
<organism evidence="2 3">
    <name type="scientific">Leptomonas pyrrhocoris</name>
    <name type="common">Firebug parasite</name>
    <dbReference type="NCBI Taxonomy" id="157538"/>
    <lineage>
        <taxon>Eukaryota</taxon>
        <taxon>Discoba</taxon>
        <taxon>Euglenozoa</taxon>
        <taxon>Kinetoplastea</taxon>
        <taxon>Metakinetoplastina</taxon>
        <taxon>Trypanosomatida</taxon>
        <taxon>Trypanosomatidae</taxon>
        <taxon>Leishmaniinae</taxon>
        <taxon>Leptomonas</taxon>
    </lineage>
</organism>
<evidence type="ECO:0000256" key="1">
    <source>
        <dbReference type="SAM" id="MobiDB-lite"/>
    </source>
</evidence>
<feature type="region of interest" description="Disordered" evidence="1">
    <location>
        <begin position="87"/>
        <end position="360"/>
    </location>
</feature>
<feature type="compositionally biased region" description="Low complexity" evidence="1">
    <location>
        <begin position="527"/>
        <end position="549"/>
    </location>
</feature>
<reference evidence="2 3" key="1">
    <citation type="submission" date="2015-07" db="EMBL/GenBank/DDBJ databases">
        <title>High-quality genome of monoxenous trypanosomatid Leptomonas pyrrhocoris.</title>
        <authorList>
            <person name="Flegontov P."/>
            <person name="Butenko A."/>
            <person name="Firsov S."/>
            <person name="Vlcek C."/>
            <person name="Logacheva M.D."/>
            <person name="Field M."/>
            <person name="Filatov D."/>
            <person name="Flegontova O."/>
            <person name="Gerasimov E."/>
            <person name="Jackson A.P."/>
            <person name="Kelly S."/>
            <person name="Opperdoes F."/>
            <person name="O'Reilly A."/>
            <person name="Votypka J."/>
            <person name="Yurchenko V."/>
            <person name="Lukes J."/>
        </authorList>
    </citation>
    <scope>NUCLEOTIDE SEQUENCE [LARGE SCALE GENOMIC DNA]</scope>
    <source>
        <strain evidence="2">H10</strain>
    </source>
</reference>
<dbReference type="GeneID" id="26902186"/>
<feature type="region of interest" description="Disordered" evidence="1">
    <location>
        <begin position="15"/>
        <end position="73"/>
    </location>
</feature>
<gene>
    <name evidence="2" type="ORF">ABB37_01891</name>
</gene>
<feature type="compositionally biased region" description="Polar residues" evidence="1">
    <location>
        <begin position="453"/>
        <end position="468"/>
    </location>
</feature>
<name>A0A0N1J561_LEPPY</name>
<feature type="compositionally biased region" description="Pro residues" evidence="1">
    <location>
        <begin position="93"/>
        <end position="104"/>
    </location>
</feature>